<evidence type="ECO:0000313" key="2">
    <source>
        <dbReference type="EMBL" id="PKI56307.1"/>
    </source>
</evidence>
<dbReference type="AlphaFoldDB" id="A0A2I0JJ78"/>
<evidence type="ECO:0000313" key="3">
    <source>
        <dbReference type="Proteomes" id="UP000233551"/>
    </source>
</evidence>
<name>A0A2I0JJ78_PUNGR</name>
<comment type="caution">
    <text evidence="2">The sequence shown here is derived from an EMBL/GenBank/DDBJ whole genome shotgun (WGS) entry which is preliminary data.</text>
</comment>
<accession>A0A2I0JJ78</accession>
<sequence>MKDSGRRHGGQPARSWSEVRPPKADPPPWRQCQRPPQYLPLPIIPLWPNTSTRRHNGSIPRRHHRCRVAAATPPSCSNISTQWWPCLEPLRPLSGQLSNLHLIYAGDRRNSEEDR</sequence>
<evidence type="ECO:0000256" key="1">
    <source>
        <dbReference type="SAM" id="MobiDB-lite"/>
    </source>
</evidence>
<organism evidence="2 3">
    <name type="scientific">Punica granatum</name>
    <name type="common">Pomegranate</name>
    <dbReference type="NCBI Taxonomy" id="22663"/>
    <lineage>
        <taxon>Eukaryota</taxon>
        <taxon>Viridiplantae</taxon>
        <taxon>Streptophyta</taxon>
        <taxon>Embryophyta</taxon>
        <taxon>Tracheophyta</taxon>
        <taxon>Spermatophyta</taxon>
        <taxon>Magnoliopsida</taxon>
        <taxon>eudicotyledons</taxon>
        <taxon>Gunneridae</taxon>
        <taxon>Pentapetalae</taxon>
        <taxon>rosids</taxon>
        <taxon>malvids</taxon>
        <taxon>Myrtales</taxon>
        <taxon>Lythraceae</taxon>
        <taxon>Punica</taxon>
    </lineage>
</organism>
<reference evidence="2 3" key="1">
    <citation type="submission" date="2017-11" db="EMBL/GenBank/DDBJ databases">
        <title>De-novo sequencing of pomegranate (Punica granatum L.) genome.</title>
        <authorList>
            <person name="Akparov Z."/>
            <person name="Amiraslanov A."/>
            <person name="Hajiyeva S."/>
            <person name="Abbasov M."/>
            <person name="Kaur K."/>
            <person name="Hamwieh A."/>
            <person name="Solovyev V."/>
            <person name="Salamov A."/>
            <person name="Braich B."/>
            <person name="Kosarev P."/>
            <person name="Mahmoud A."/>
            <person name="Hajiyev E."/>
            <person name="Babayeva S."/>
            <person name="Izzatullayeva V."/>
            <person name="Mammadov A."/>
            <person name="Mammadov A."/>
            <person name="Sharifova S."/>
            <person name="Ojaghi J."/>
            <person name="Eynullazada K."/>
            <person name="Bayramov B."/>
            <person name="Abdulazimova A."/>
            <person name="Shahmuradov I."/>
        </authorList>
    </citation>
    <scope>NUCLEOTIDE SEQUENCE [LARGE SCALE GENOMIC DNA]</scope>
    <source>
        <strain evidence="3">cv. AG2017</strain>
        <tissue evidence="2">Leaf</tissue>
    </source>
</reference>
<feature type="region of interest" description="Disordered" evidence="1">
    <location>
        <begin position="1"/>
        <end position="34"/>
    </location>
</feature>
<protein>
    <submittedName>
        <fullName evidence="2">Uncharacterized protein</fullName>
    </submittedName>
</protein>
<gene>
    <name evidence="2" type="ORF">CRG98_023326</name>
</gene>
<dbReference type="EMBL" id="PGOL01001608">
    <property type="protein sequence ID" value="PKI56307.1"/>
    <property type="molecule type" value="Genomic_DNA"/>
</dbReference>
<proteinExistence type="predicted"/>
<dbReference type="Proteomes" id="UP000233551">
    <property type="component" value="Unassembled WGS sequence"/>
</dbReference>
<keyword evidence="3" id="KW-1185">Reference proteome</keyword>